<dbReference type="Pfam" id="PF00789">
    <property type="entry name" value="UBX"/>
    <property type="match status" value="1"/>
</dbReference>
<feature type="compositionally biased region" description="Acidic residues" evidence="1">
    <location>
        <begin position="323"/>
        <end position="336"/>
    </location>
</feature>
<dbReference type="GO" id="GO:0005634">
    <property type="term" value="C:nucleus"/>
    <property type="evidence" value="ECO:0007669"/>
    <property type="project" value="TreeGrafter"/>
</dbReference>
<dbReference type="InterPro" id="IPR009060">
    <property type="entry name" value="UBA-like_sf"/>
</dbReference>
<evidence type="ECO:0000313" key="3">
    <source>
        <dbReference type="EMBL" id="KAF7721307.1"/>
    </source>
</evidence>
<feature type="compositionally biased region" description="Basic and acidic residues" evidence="1">
    <location>
        <begin position="312"/>
        <end position="322"/>
    </location>
</feature>
<keyword evidence="4" id="KW-1185">Reference proteome</keyword>
<dbReference type="InterPro" id="IPR036249">
    <property type="entry name" value="Thioredoxin-like_sf"/>
</dbReference>
<dbReference type="SMART" id="SM00166">
    <property type="entry name" value="UBX"/>
    <property type="match status" value="1"/>
</dbReference>
<dbReference type="Gene3D" id="3.40.30.10">
    <property type="entry name" value="Glutaredoxin"/>
    <property type="match status" value="1"/>
</dbReference>
<feature type="region of interest" description="Disordered" evidence="1">
    <location>
        <begin position="49"/>
        <end position="71"/>
    </location>
</feature>
<name>A0A8H7BKR6_9FUNG</name>
<sequence>MENEQGVLDFCAVTGASLEVARNYLQIADGNVETAVTLYWESGEAAASQARETTTSTSSGSSAAHDADTVTSVTDEELARQIQEQERNVRQQDIRAPIAPKHDILSGGGPMFDQGRMWGARDRPQGRQQLSVFNQGDSSSASPGLDYIRGLGADPSTAAGRPSSSVRSPTEAAASAKAKRLADLFRPPFDIMFVGTFEEYSKESAEGKRYLTYYPIRSYPHVAVIDSRTGERVKVWENQMMPTDFTMEVTEFLEQQSPGSMKFNTMKRPKNISDMSEEEQINAAIAASLQSQGDTASEDNAVTSSVGAPTAPHEKKEGREKEIAEEEQEEEEEEKDETAQLSPLDSIQPIRRDEPTEIANTTRIQLRMADGKRIIRRFMKSDPVRYLFEFIKAEVPETQSQPFELVFNRKQLIDLLDQPIQEAGLENAAVNFVFT</sequence>
<dbReference type="Pfam" id="PF14555">
    <property type="entry name" value="UBA_4"/>
    <property type="match status" value="1"/>
</dbReference>
<dbReference type="SUPFAM" id="SSF46934">
    <property type="entry name" value="UBA-like"/>
    <property type="match status" value="1"/>
</dbReference>
<dbReference type="AlphaFoldDB" id="A0A8H7BKR6"/>
<feature type="region of interest" description="Disordered" evidence="1">
    <location>
        <begin position="288"/>
        <end position="356"/>
    </location>
</feature>
<dbReference type="Gene3D" id="3.10.20.90">
    <property type="entry name" value="Phosphatidylinositol 3-kinase Catalytic Subunit, Chain A, domain 1"/>
    <property type="match status" value="1"/>
</dbReference>
<dbReference type="SUPFAM" id="SSF54236">
    <property type="entry name" value="Ubiquitin-like"/>
    <property type="match status" value="1"/>
</dbReference>
<dbReference type="OrthoDB" id="270602at2759"/>
<dbReference type="PROSITE" id="PS50033">
    <property type="entry name" value="UBX"/>
    <property type="match status" value="1"/>
</dbReference>
<feature type="domain" description="UBX" evidence="2">
    <location>
        <begin position="357"/>
        <end position="433"/>
    </location>
</feature>
<accession>A0A8H7BKR6</accession>
<evidence type="ECO:0000259" key="2">
    <source>
        <dbReference type="PROSITE" id="PS50033"/>
    </source>
</evidence>
<proteinExistence type="predicted"/>
<dbReference type="CDD" id="cd01767">
    <property type="entry name" value="UBX"/>
    <property type="match status" value="1"/>
</dbReference>
<dbReference type="GO" id="GO:0043161">
    <property type="term" value="P:proteasome-mediated ubiquitin-dependent protein catabolic process"/>
    <property type="evidence" value="ECO:0007669"/>
    <property type="project" value="TreeGrafter"/>
</dbReference>
<reference evidence="3" key="1">
    <citation type="submission" date="2020-01" db="EMBL/GenBank/DDBJ databases">
        <title>Genome Sequencing of Three Apophysomyces-Like Fungal Strains Confirms a Novel Fungal Genus in the Mucoromycota with divergent Burkholderia-like Endosymbiotic Bacteria.</title>
        <authorList>
            <person name="Stajich J.E."/>
            <person name="Macias A.M."/>
            <person name="Carter-House D."/>
            <person name="Lovett B."/>
            <person name="Kasson L.R."/>
            <person name="Berry K."/>
            <person name="Grigoriev I."/>
            <person name="Chang Y."/>
            <person name="Spatafora J."/>
            <person name="Kasson M.T."/>
        </authorList>
    </citation>
    <scope>NUCLEOTIDE SEQUENCE</scope>
    <source>
        <strain evidence="3">NRRL A-21654</strain>
    </source>
</reference>
<gene>
    <name evidence="3" type="ORF">EC973_004949</name>
</gene>
<organism evidence="3 4">
    <name type="scientific">Apophysomyces ossiformis</name>
    <dbReference type="NCBI Taxonomy" id="679940"/>
    <lineage>
        <taxon>Eukaryota</taxon>
        <taxon>Fungi</taxon>
        <taxon>Fungi incertae sedis</taxon>
        <taxon>Mucoromycota</taxon>
        <taxon>Mucoromycotina</taxon>
        <taxon>Mucoromycetes</taxon>
        <taxon>Mucorales</taxon>
        <taxon>Mucorineae</taxon>
        <taxon>Mucoraceae</taxon>
        <taxon>Apophysomyces</taxon>
    </lineage>
</organism>
<feature type="compositionally biased region" description="Low complexity" evidence="1">
    <location>
        <begin position="53"/>
        <end position="62"/>
    </location>
</feature>
<dbReference type="PANTHER" id="PTHR23322">
    <property type="entry name" value="FAS-ASSOCIATED PROTEIN"/>
    <property type="match status" value="1"/>
</dbReference>
<dbReference type="InterPro" id="IPR001012">
    <property type="entry name" value="UBX_dom"/>
</dbReference>
<dbReference type="Gene3D" id="1.10.8.10">
    <property type="entry name" value="DNA helicase RuvA subunit, C-terminal domain"/>
    <property type="match status" value="1"/>
</dbReference>
<dbReference type="InterPro" id="IPR029071">
    <property type="entry name" value="Ubiquitin-like_domsf"/>
</dbReference>
<dbReference type="CDD" id="cd14273">
    <property type="entry name" value="UBA_TAP-C_like"/>
    <property type="match status" value="1"/>
</dbReference>
<feature type="compositionally biased region" description="Polar residues" evidence="1">
    <location>
        <begin position="133"/>
        <end position="142"/>
    </location>
</feature>
<feature type="compositionally biased region" description="Polar residues" evidence="1">
    <location>
        <begin position="288"/>
        <end position="307"/>
    </location>
</feature>
<dbReference type="Proteomes" id="UP000605846">
    <property type="component" value="Unassembled WGS sequence"/>
</dbReference>
<comment type="caution">
    <text evidence="3">The sequence shown here is derived from an EMBL/GenBank/DDBJ whole genome shotgun (WGS) entry which is preliminary data.</text>
</comment>
<evidence type="ECO:0000256" key="1">
    <source>
        <dbReference type="SAM" id="MobiDB-lite"/>
    </source>
</evidence>
<evidence type="ECO:0000313" key="4">
    <source>
        <dbReference type="Proteomes" id="UP000605846"/>
    </source>
</evidence>
<dbReference type="PANTHER" id="PTHR23322:SF6">
    <property type="entry name" value="UBX DOMAIN-CONTAINING PROTEIN 7"/>
    <property type="match status" value="1"/>
</dbReference>
<protein>
    <recommendedName>
        <fullName evidence="2">UBX domain-containing protein</fullName>
    </recommendedName>
</protein>
<dbReference type="EMBL" id="JABAYA010000281">
    <property type="protein sequence ID" value="KAF7721307.1"/>
    <property type="molecule type" value="Genomic_DNA"/>
</dbReference>
<feature type="region of interest" description="Disordered" evidence="1">
    <location>
        <begin position="133"/>
        <end position="172"/>
    </location>
</feature>
<dbReference type="SUPFAM" id="SSF52833">
    <property type="entry name" value="Thioredoxin-like"/>
    <property type="match status" value="1"/>
</dbReference>
<dbReference type="GO" id="GO:0043130">
    <property type="term" value="F:ubiquitin binding"/>
    <property type="evidence" value="ECO:0007669"/>
    <property type="project" value="TreeGrafter"/>
</dbReference>
<dbReference type="InterPro" id="IPR050730">
    <property type="entry name" value="UBX_domain-protein"/>
</dbReference>